<feature type="non-terminal residue" evidence="3">
    <location>
        <position position="303"/>
    </location>
</feature>
<dbReference type="STRING" id="133383.A0A1R0GRH0"/>
<proteinExistence type="predicted"/>
<evidence type="ECO:0000256" key="2">
    <source>
        <dbReference type="SAM" id="SignalP"/>
    </source>
</evidence>
<name>A0A1R0GRH0_9FUNG</name>
<reference evidence="3 4" key="1">
    <citation type="journal article" date="2016" name="Mol. Biol. Evol.">
        <title>Genome-Wide Survey of Gut Fungi (Harpellales) Reveals the First Horizontally Transferred Ubiquitin Gene from a Mosquito Host.</title>
        <authorList>
            <person name="Wang Y."/>
            <person name="White M.M."/>
            <person name="Kvist S."/>
            <person name="Moncalvo J.M."/>
        </authorList>
    </citation>
    <scope>NUCLEOTIDE SEQUENCE [LARGE SCALE GENOMIC DNA]</scope>
    <source>
        <strain evidence="3 4">ALG-7-W6</strain>
    </source>
</reference>
<dbReference type="AlphaFoldDB" id="A0A1R0GRH0"/>
<feature type="chain" id="PRO_5012503318" evidence="2">
    <location>
        <begin position="21"/>
        <end position="303"/>
    </location>
</feature>
<organism evidence="3 4">
    <name type="scientific">Smittium mucronatum</name>
    <dbReference type="NCBI Taxonomy" id="133383"/>
    <lineage>
        <taxon>Eukaryota</taxon>
        <taxon>Fungi</taxon>
        <taxon>Fungi incertae sedis</taxon>
        <taxon>Zoopagomycota</taxon>
        <taxon>Kickxellomycotina</taxon>
        <taxon>Harpellomycetes</taxon>
        <taxon>Harpellales</taxon>
        <taxon>Legeriomycetaceae</taxon>
        <taxon>Smittium</taxon>
    </lineage>
</organism>
<evidence type="ECO:0000313" key="4">
    <source>
        <dbReference type="Proteomes" id="UP000187455"/>
    </source>
</evidence>
<comment type="caution">
    <text evidence="3">The sequence shown here is derived from an EMBL/GenBank/DDBJ whole genome shotgun (WGS) entry which is preliminary data.</text>
</comment>
<sequence>MQSLKLFFVLGASALLGGHALVLNRNELVKNDLNLFKNDFHKNLGKSLIKKDSIFKRQGVETCTFPIGDKTITEAFDTPAEFYDNTDAPVIIPCNGYYFSIAYQTDQVNNNYLWITDSNGPFVDNGINMELTINDGKPEAYFGETIGLGNIAVGQDEYYQIQITGDSNGLMFYFENRNVLNITAADSNYQQYFQNGPKHAYIGGGAVGQVISNIIVTCNNYDTACSASSSSTEESSTEESSTEESSTEESSTDESSTDESSTEESSTEESSTEESSTEESSTEESSTEESSTEESSTEESSTE</sequence>
<evidence type="ECO:0000256" key="1">
    <source>
        <dbReference type="SAM" id="MobiDB-lite"/>
    </source>
</evidence>
<keyword evidence="2" id="KW-0732">Signal</keyword>
<dbReference type="EMBL" id="LSSL01004414">
    <property type="protein sequence ID" value="OLY79475.1"/>
    <property type="molecule type" value="Genomic_DNA"/>
</dbReference>
<accession>A0A1R0GRH0</accession>
<keyword evidence="4" id="KW-1185">Reference proteome</keyword>
<dbReference type="Proteomes" id="UP000187455">
    <property type="component" value="Unassembled WGS sequence"/>
</dbReference>
<feature type="compositionally biased region" description="Acidic residues" evidence="1">
    <location>
        <begin position="235"/>
        <end position="303"/>
    </location>
</feature>
<protein>
    <submittedName>
        <fullName evidence="3">Uncharacterized protein</fullName>
    </submittedName>
</protein>
<gene>
    <name evidence="3" type="ORF">AYI68_g6455</name>
</gene>
<feature type="signal peptide" evidence="2">
    <location>
        <begin position="1"/>
        <end position="20"/>
    </location>
</feature>
<feature type="region of interest" description="Disordered" evidence="1">
    <location>
        <begin position="224"/>
        <end position="303"/>
    </location>
</feature>
<evidence type="ECO:0000313" key="3">
    <source>
        <dbReference type="EMBL" id="OLY79475.1"/>
    </source>
</evidence>